<feature type="region of interest" description="Disordered" evidence="1">
    <location>
        <begin position="1"/>
        <end position="20"/>
    </location>
</feature>
<sequence>MFPNKSDFSHENRGLGAGRSLPVRSLLITARTPPEKTPQRIRNGPVPVSTTLRPESVRSCFEGWEIS</sequence>
<evidence type="ECO:0000313" key="2">
    <source>
        <dbReference type="EMBL" id="GID45124.1"/>
    </source>
</evidence>
<feature type="region of interest" description="Disordered" evidence="1">
    <location>
        <begin position="30"/>
        <end position="50"/>
    </location>
</feature>
<protein>
    <submittedName>
        <fullName evidence="2">Uncharacterized protein</fullName>
    </submittedName>
</protein>
<gene>
    <name evidence="2" type="ORF">Aca07nite_23990</name>
</gene>
<dbReference type="EMBL" id="BOMF01000045">
    <property type="protein sequence ID" value="GID45124.1"/>
    <property type="molecule type" value="Genomic_DNA"/>
</dbReference>
<evidence type="ECO:0000256" key="1">
    <source>
        <dbReference type="SAM" id="MobiDB-lite"/>
    </source>
</evidence>
<comment type="caution">
    <text evidence="2">The sequence shown here is derived from an EMBL/GenBank/DDBJ whole genome shotgun (WGS) entry which is preliminary data.</text>
</comment>
<organism evidence="2">
    <name type="scientific">Actinoplanes campanulatus</name>
    <dbReference type="NCBI Taxonomy" id="113559"/>
    <lineage>
        <taxon>Bacteria</taxon>
        <taxon>Bacillati</taxon>
        <taxon>Actinomycetota</taxon>
        <taxon>Actinomycetes</taxon>
        <taxon>Micromonosporales</taxon>
        <taxon>Micromonosporaceae</taxon>
        <taxon>Actinoplanes</taxon>
    </lineage>
</organism>
<accession>A0ABQ3WDN2</accession>
<proteinExistence type="predicted"/>
<name>A0ABQ3WDN2_9ACTN</name>
<reference evidence="2" key="1">
    <citation type="submission" date="2021-01" db="EMBL/GenBank/DDBJ databases">
        <title>Whole genome shotgun sequence of Actinoplanes capillaceus NBRC 16408.</title>
        <authorList>
            <person name="Komaki H."/>
            <person name="Tamura T."/>
        </authorList>
    </citation>
    <scope>NUCLEOTIDE SEQUENCE [LARGE SCALE GENOMIC DNA]</scope>
    <source>
        <strain evidence="2">NBRC 16408</strain>
    </source>
</reference>